<evidence type="ECO:0000313" key="1">
    <source>
        <dbReference type="EMBL" id="PIO27425.1"/>
    </source>
</evidence>
<dbReference type="Proteomes" id="UP000228934">
    <property type="component" value="Unassembled WGS sequence"/>
</dbReference>
<accession>A0A2G9RI28</accession>
<gene>
    <name evidence="1" type="ORF">AB205_0157900</name>
</gene>
<protein>
    <submittedName>
        <fullName evidence="1">Uncharacterized protein</fullName>
    </submittedName>
</protein>
<dbReference type="EMBL" id="KV940910">
    <property type="protein sequence ID" value="PIO27425.1"/>
    <property type="molecule type" value="Genomic_DNA"/>
</dbReference>
<name>A0A2G9RI28_AQUCT</name>
<evidence type="ECO:0000313" key="2">
    <source>
        <dbReference type="Proteomes" id="UP000228934"/>
    </source>
</evidence>
<reference evidence="2" key="1">
    <citation type="journal article" date="2017" name="Nat. Commun.">
        <title>The North American bullfrog draft genome provides insight into hormonal regulation of long noncoding RNA.</title>
        <authorList>
            <person name="Hammond S.A."/>
            <person name="Warren R.L."/>
            <person name="Vandervalk B.P."/>
            <person name="Kucuk E."/>
            <person name="Khan H."/>
            <person name="Gibb E.A."/>
            <person name="Pandoh P."/>
            <person name="Kirk H."/>
            <person name="Zhao Y."/>
            <person name="Jones M."/>
            <person name="Mungall A.J."/>
            <person name="Coope R."/>
            <person name="Pleasance S."/>
            <person name="Moore R.A."/>
            <person name="Holt R.A."/>
            <person name="Round J.M."/>
            <person name="Ohora S."/>
            <person name="Walle B.V."/>
            <person name="Veldhoen N."/>
            <person name="Helbing C.C."/>
            <person name="Birol I."/>
        </authorList>
    </citation>
    <scope>NUCLEOTIDE SEQUENCE [LARGE SCALE GENOMIC DNA]</scope>
</reference>
<keyword evidence="2" id="KW-1185">Reference proteome</keyword>
<sequence>MTTLIAQDRFTVIGRYTRSEQAHGDNINLPLCSGLLKGCSSKNERCGLHCQIPNSSSSSFSHRPISFHTASGSAGVKDTRPNKPTSTTGLNEIVDCGQSQLEGNYCLALLEIEILCWQNQHLLNQIQHFVNLNAARFTSKYIGEAEKFVGTFLRGKGTRLSFFFFFFLSDSLLCE</sequence>
<organism evidence="1 2">
    <name type="scientific">Aquarana catesbeiana</name>
    <name type="common">American bullfrog</name>
    <name type="synonym">Rana catesbeiana</name>
    <dbReference type="NCBI Taxonomy" id="8400"/>
    <lineage>
        <taxon>Eukaryota</taxon>
        <taxon>Metazoa</taxon>
        <taxon>Chordata</taxon>
        <taxon>Craniata</taxon>
        <taxon>Vertebrata</taxon>
        <taxon>Euteleostomi</taxon>
        <taxon>Amphibia</taxon>
        <taxon>Batrachia</taxon>
        <taxon>Anura</taxon>
        <taxon>Neobatrachia</taxon>
        <taxon>Ranoidea</taxon>
        <taxon>Ranidae</taxon>
        <taxon>Aquarana</taxon>
    </lineage>
</organism>
<proteinExistence type="predicted"/>
<dbReference type="AlphaFoldDB" id="A0A2G9RI28"/>